<evidence type="ECO:0000256" key="8">
    <source>
        <dbReference type="PROSITE-ProRule" id="PRU00027"/>
    </source>
</evidence>
<keyword evidence="2" id="KW-0479">Metal-binding</keyword>
<feature type="compositionally biased region" description="Low complexity" evidence="9">
    <location>
        <begin position="13"/>
        <end position="23"/>
    </location>
</feature>
<dbReference type="PANTHER" id="PTHR46481:SF10">
    <property type="entry name" value="ZINC FINGER BED DOMAIN-CONTAINING PROTEIN 39"/>
    <property type="match status" value="1"/>
</dbReference>
<dbReference type="Pfam" id="PF02892">
    <property type="entry name" value="zf-BED"/>
    <property type="match status" value="1"/>
</dbReference>
<keyword evidence="3 8" id="KW-0863">Zinc-finger</keyword>
<keyword evidence="4" id="KW-0862">Zinc</keyword>
<evidence type="ECO:0000313" key="13">
    <source>
        <dbReference type="WBParaSite" id="TCONS_00012901.p1"/>
    </source>
</evidence>
<evidence type="ECO:0000313" key="12">
    <source>
        <dbReference type="WBParaSite" id="SSTP_0000004600.1"/>
    </source>
</evidence>
<sequence length="565" mass="64957">MSDEIAVIEELSRPSSALSSSESTHSEGRKRNSLYDKHGIFENGYFYCKYCSSKYKYQGSTSTIKRHLETKHKEKLVESKMKQKELSFVSPNKTILKALLKVNLSYKPLDCKEFKDCLKPEYALSSTTVKKNAQKELFSLEARFKNVLTGCYSCTMDHWTSKDLSICSLTAYTLDKDGELFERLLTIFEIDKTDANSTSILIDKTLQSMGLPKPTHIMCDSAAVNIKLLNLRNLNVIGCCSHKISNIAKKWMKNYENLSKKICYCNNVLSRSRATRSFLYSTVENGKKLRFPCETRFLYMDIFLRSLLPYLPNINVSFNFTKKEKVAIKNITVIMLILMELVENLPSYDITKFVVKLNDLIQNIEGLVNIADYDLDKLNTNPLSLDDDDENYDDVSDEEFELPPGEDLLNINADLVDLINDLKEYHLSLKKNESVRKALVLNPEIVDLSNLMTESEWDASINLVGMDYKEMVKDNIMENTQKIKRQTGFERFIQRLKCVDNTSSLFNSSSTDEKELIKKYLIPCSSVKSEQTFSITKYCYNDYRKSMKFSTLKAEVVLKSNIDLI</sequence>
<reference evidence="12" key="1">
    <citation type="submission" date="2015-08" db="UniProtKB">
        <authorList>
            <consortium name="WormBaseParasite"/>
        </authorList>
    </citation>
    <scope>IDENTIFICATION</scope>
</reference>
<dbReference type="PANTHER" id="PTHR46481">
    <property type="entry name" value="ZINC FINGER BED DOMAIN-CONTAINING PROTEIN 4"/>
    <property type="match status" value="1"/>
</dbReference>
<dbReference type="GO" id="GO:0008270">
    <property type="term" value="F:zinc ion binding"/>
    <property type="evidence" value="ECO:0007669"/>
    <property type="project" value="UniProtKB-KW"/>
</dbReference>
<dbReference type="PROSITE" id="PS50808">
    <property type="entry name" value="ZF_BED"/>
    <property type="match status" value="1"/>
</dbReference>
<dbReference type="GO" id="GO:0003677">
    <property type="term" value="F:DNA binding"/>
    <property type="evidence" value="ECO:0007669"/>
    <property type="project" value="InterPro"/>
</dbReference>
<evidence type="ECO:0000259" key="10">
    <source>
        <dbReference type="PROSITE" id="PS50808"/>
    </source>
</evidence>
<keyword evidence="11" id="KW-1185">Reference proteome</keyword>
<dbReference type="InterPro" id="IPR012337">
    <property type="entry name" value="RNaseH-like_sf"/>
</dbReference>
<keyword evidence="5" id="KW-0805">Transcription regulation</keyword>
<dbReference type="Proteomes" id="UP000035681">
    <property type="component" value="Unplaced"/>
</dbReference>
<evidence type="ECO:0000256" key="2">
    <source>
        <dbReference type="ARBA" id="ARBA00022723"/>
    </source>
</evidence>
<dbReference type="SUPFAM" id="SSF57667">
    <property type="entry name" value="beta-beta-alpha zinc fingers"/>
    <property type="match status" value="1"/>
</dbReference>
<evidence type="ECO:0000313" key="11">
    <source>
        <dbReference type="Proteomes" id="UP000035681"/>
    </source>
</evidence>
<dbReference type="InterPro" id="IPR036236">
    <property type="entry name" value="Znf_C2H2_sf"/>
</dbReference>
<evidence type="ECO:0000256" key="5">
    <source>
        <dbReference type="ARBA" id="ARBA00023015"/>
    </source>
</evidence>
<feature type="domain" description="BED-type" evidence="10">
    <location>
        <begin position="29"/>
        <end position="79"/>
    </location>
</feature>
<feature type="region of interest" description="Disordered" evidence="9">
    <location>
        <begin position="9"/>
        <end position="30"/>
    </location>
</feature>
<accession>A0A0K0DS32</accession>
<organism evidence="12">
    <name type="scientific">Strongyloides stercoralis</name>
    <name type="common">Threadworm</name>
    <dbReference type="NCBI Taxonomy" id="6248"/>
    <lineage>
        <taxon>Eukaryota</taxon>
        <taxon>Metazoa</taxon>
        <taxon>Ecdysozoa</taxon>
        <taxon>Nematoda</taxon>
        <taxon>Chromadorea</taxon>
        <taxon>Rhabditida</taxon>
        <taxon>Tylenchina</taxon>
        <taxon>Panagrolaimomorpha</taxon>
        <taxon>Strongyloidoidea</taxon>
        <taxon>Strongyloididae</taxon>
        <taxon>Strongyloides</taxon>
    </lineage>
</organism>
<dbReference type="WBParaSite" id="SSTP_0000004600.1">
    <property type="protein sequence ID" value="SSTP_0000004600.1"/>
    <property type="gene ID" value="SSTP_0000004600"/>
</dbReference>
<evidence type="ECO:0000256" key="7">
    <source>
        <dbReference type="ARBA" id="ARBA00023242"/>
    </source>
</evidence>
<dbReference type="AlphaFoldDB" id="A0A0K0DS32"/>
<dbReference type="WBParaSite" id="TCONS_00012901.p1">
    <property type="protein sequence ID" value="TCONS_00012901.p1"/>
    <property type="gene ID" value="XLOC_008642"/>
</dbReference>
<keyword evidence="7" id="KW-0539">Nucleus</keyword>
<evidence type="ECO:0000256" key="3">
    <source>
        <dbReference type="ARBA" id="ARBA00022771"/>
    </source>
</evidence>
<dbReference type="GO" id="GO:0005634">
    <property type="term" value="C:nucleus"/>
    <property type="evidence" value="ECO:0007669"/>
    <property type="project" value="UniProtKB-SubCell"/>
</dbReference>
<comment type="subcellular location">
    <subcellularLocation>
        <location evidence="1">Nucleus</location>
    </subcellularLocation>
</comment>
<name>A0A0K0DS32_STRER</name>
<dbReference type="SMART" id="SM00614">
    <property type="entry name" value="ZnF_BED"/>
    <property type="match status" value="1"/>
</dbReference>
<dbReference type="GO" id="GO:0009791">
    <property type="term" value="P:post-embryonic development"/>
    <property type="evidence" value="ECO:0007669"/>
    <property type="project" value="UniProtKB-ARBA"/>
</dbReference>
<dbReference type="SUPFAM" id="SSF53098">
    <property type="entry name" value="Ribonuclease H-like"/>
    <property type="match status" value="1"/>
</dbReference>
<dbReference type="InterPro" id="IPR052035">
    <property type="entry name" value="ZnF_BED_domain_contain"/>
</dbReference>
<dbReference type="InterPro" id="IPR003656">
    <property type="entry name" value="Znf_BED"/>
</dbReference>
<proteinExistence type="predicted"/>
<evidence type="ECO:0000256" key="6">
    <source>
        <dbReference type="ARBA" id="ARBA00023163"/>
    </source>
</evidence>
<keyword evidence="6" id="KW-0804">Transcription</keyword>
<evidence type="ECO:0000256" key="1">
    <source>
        <dbReference type="ARBA" id="ARBA00004123"/>
    </source>
</evidence>
<protein>
    <submittedName>
        <fullName evidence="12 13">BED-type domain-containing protein</fullName>
    </submittedName>
</protein>
<evidence type="ECO:0000256" key="9">
    <source>
        <dbReference type="SAM" id="MobiDB-lite"/>
    </source>
</evidence>
<evidence type="ECO:0000256" key="4">
    <source>
        <dbReference type="ARBA" id="ARBA00022833"/>
    </source>
</evidence>